<organism evidence="1 2">
    <name type="scientific">Cryobacterium psychrophilum</name>
    <dbReference type="NCBI Taxonomy" id="41988"/>
    <lineage>
        <taxon>Bacteria</taxon>
        <taxon>Bacillati</taxon>
        <taxon>Actinomycetota</taxon>
        <taxon>Actinomycetes</taxon>
        <taxon>Micrococcales</taxon>
        <taxon>Microbacteriaceae</taxon>
        <taxon>Cryobacterium</taxon>
    </lineage>
</organism>
<protein>
    <recommendedName>
        <fullName evidence="3">GNAT family N-acetyltransferase</fullName>
    </recommendedName>
</protein>
<dbReference type="AlphaFoldDB" id="A0A4Y8KT83"/>
<evidence type="ECO:0000313" key="1">
    <source>
        <dbReference type="EMBL" id="TFD82372.1"/>
    </source>
</evidence>
<keyword evidence="2" id="KW-1185">Reference proteome</keyword>
<dbReference type="RefSeq" id="WP_134171757.1">
    <property type="nucleotide sequence ID" value="NZ_SODI01000001.1"/>
</dbReference>
<dbReference type="SUPFAM" id="SSF55729">
    <property type="entry name" value="Acyl-CoA N-acyltransferases (Nat)"/>
    <property type="match status" value="1"/>
</dbReference>
<accession>A0A4Y8KT83</accession>
<gene>
    <name evidence="1" type="ORF">E3T53_00390</name>
</gene>
<name>A0A4Y8KT83_9MICO</name>
<dbReference type="Gene3D" id="3.40.630.30">
    <property type="match status" value="1"/>
</dbReference>
<dbReference type="OrthoDB" id="3381976at2"/>
<evidence type="ECO:0008006" key="3">
    <source>
        <dbReference type="Google" id="ProtNLM"/>
    </source>
</evidence>
<reference evidence="1 2" key="1">
    <citation type="submission" date="2019-03" db="EMBL/GenBank/DDBJ databases">
        <title>Genomics of glacier-inhabiting Cryobacterium strains.</title>
        <authorList>
            <person name="Liu Q."/>
            <person name="Xin Y.-H."/>
        </authorList>
    </citation>
    <scope>NUCLEOTIDE SEQUENCE [LARGE SCALE GENOMIC DNA]</scope>
    <source>
        <strain evidence="1 2">CGMCC 1.4292</strain>
    </source>
</reference>
<dbReference type="InterPro" id="IPR016181">
    <property type="entry name" value="Acyl_CoA_acyltransferase"/>
</dbReference>
<dbReference type="Proteomes" id="UP000298218">
    <property type="component" value="Unassembled WGS sequence"/>
</dbReference>
<proteinExistence type="predicted"/>
<sequence length="68" mass="7145">MSATGGGTGGLGRRAMQLGEAEARRLGATSMGRNVFGYNVNARAPYESLGYETTAVQMRKDLTTPFSG</sequence>
<dbReference type="EMBL" id="SOHQ01000001">
    <property type="protein sequence ID" value="TFD82372.1"/>
    <property type="molecule type" value="Genomic_DNA"/>
</dbReference>
<comment type="caution">
    <text evidence="1">The sequence shown here is derived from an EMBL/GenBank/DDBJ whole genome shotgun (WGS) entry which is preliminary data.</text>
</comment>
<evidence type="ECO:0000313" key="2">
    <source>
        <dbReference type="Proteomes" id="UP000298218"/>
    </source>
</evidence>